<sequence length="104" mass="11698">MIRRQAQSLAAGEEPGSGLTHPGGHFLLQALNRLLISQVGHSDVQHTDVLYLSGSGTWLHHVQLILITPERFCSVDIIAFSNRPAFRDRVNDFESIKIHRIEIF</sequence>
<proteinExistence type="predicted"/>
<gene>
    <name evidence="1" type="ORF">SAMN05192556_11321</name>
</gene>
<reference evidence="2" key="1">
    <citation type="submission" date="2016-11" db="EMBL/GenBank/DDBJ databases">
        <authorList>
            <person name="Varghese N."/>
            <person name="Submissions S."/>
        </authorList>
    </citation>
    <scope>NUCLEOTIDE SEQUENCE [LARGE SCALE GENOMIC DNA]</scope>
    <source>
        <strain evidence="2">ALO Sharm</strain>
    </source>
</reference>
<organism evidence="1 2">
    <name type="scientific">Halomonas caseinilytica</name>
    <dbReference type="NCBI Taxonomy" id="438744"/>
    <lineage>
        <taxon>Bacteria</taxon>
        <taxon>Pseudomonadati</taxon>
        <taxon>Pseudomonadota</taxon>
        <taxon>Gammaproteobacteria</taxon>
        <taxon>Oceanospirillales</taxon>
        <taxon>Halomonadaceae</taxon>
        <taxon>Halomonas</taxon>
    </lineage>
</organism>
<dbReference type="AlphaFoldDB" id="A0A1M7ACN8"/>
<evidence type="ECO:0000313" key="1">
    <source>
        <dbReference type="EMBL" id="SHL40426.1"/>
    </source>
</evidence>
<dbReference type="EMBL" id="FRAL01000013">
    <property type="protein sequence ID" value="SHL40426.1"/>
    <property type="molecule type" value="Genomic_DNA"/>
</dbReference>
<protein>
    <submittedName>
        <fullName evidence="1">Uncharacterized protein</fullName>
    </submittedName>
</protein>
<keyword evidence="2" id="KW-1185">Reference proteome</keyword>
<dbReference type="Proteomes" id="UP000184248">
    <property type="component" value="Unassembled WGS sequence"/>
</dbReference>
<name>A0A1M7ACN8_9GAMM</name>
<evidence type="ECO:0000313" key="2">
    <source>
        <dbReference type="Proteomes" id="UP000184248"/>
    </source>
</evidence>
<accession>A0A1M7ACN8</accession>